<dbReference type="PANTHER" id="PTHR43303:SF4">
    <property type="entry name" value="NADPH DEHYDROGENASE C23G7.10C-RELATED"/>
    <property type="match status" value="1"/>
</dbReference>
<dbReference type="InterPro" id="IPR013785">
    <property type="entry name" value="Aldolase_TIM"/>
</dbReference>
<dbReference type="Proteomes" id="UP001597053">
    <property type="component" value="Unassembled WGS sequence"/>
</dbReference>
<sequence>AVGADVPVLTRISSTDWVAGGWTVDDSVALAAELAGVGVDLIDTSSGGISTAQQIPLAPGYQVPAAARIRREAGVPTGAVGLIVEPEHAEQIVADGEADLVLLGRELLRDPYWPLHAAAKLNTTPTWPAQYLRAA</sequence>
<protein>
    <submittedName>
        <fullName evidence="7">Oxidoreductase</fullName>
    </submittedName>
</protein>
<evidence type="ECO:0000256" key="2">
    <source>
        <dbReference type="ARBA" id="ARBA00022630"/>
    </source>
</evidence>
<evidence type="ECO:0000256" key="1">
    <source>
        <dbReference type="ARBA" id="ARBA00001917"/>
    </source>
</evidence>
<feature type="domain" description="NADH:flavin oxidoreductase/NADH oxidase N-terminal" evidence="6">
    <location>
        <begin position="1"/>
        <end position="122"/>
    </location>
</feature>
<dbReference type="SUPFAM" id="SSF51395">
    <property type="entry name" value="FMN-linked oxidoreductases"/>
    <property type="match status" value="1"/>
</dbReference>
<dbReference type="Pfam" id="PF00724">
    <property type="entry name" value="Oxidored_FMN"/>
    <property type="match status" value="1"/>
</dbReference>
<keyword evidence="3" id="KW-0288">FMN</keyword>
<organism evidence="7 8">
    <name type="scientific">Micromonospora azadirachtae</name>
    <dbReference type="NCBI Taxonomy" id="1970735"/>
    <lineage>
        <taxon>Bacteria</taxon>
        <taxon>Bacillati</taxon>
        <taxon>Actinomycetota</taxon>
        <taxon>Actinomycetes</taxon>
        <taxon>Micromonosporales</taxon>
        <taxon>Micromonosporaceae</taxon>
        <taxon>Micromonospora</taxon>
    </lineage>
</organism>
<dbReference type="InterPro" id="IPR001155">
    <property type="entry name" value="OxRdtase_FMN_N"/>
</dbReference>
<dbReference type="Gene3D" id="3.20.20.70">
    <property type="entry name" value="Aldolase class I"/>
    <property type="match status" value="1"/>
</dbReference>
<gene>
    <name evidence="7" type="ORF">ACFQZ8_21605</name>
</gene>
<comment type="caution">
    <text evidence="7">The sequence shown here is derived from an EMBL/GenBank/DDBJ whole genome shotgun (WGS) entry which is preliminary data.</text>
</comment>
<keyword evidence="8" id="KW-1185">Reference proteome</keyword>
<keyword evidence="4" id="KW-0521">NADP</keyword>
<feature type="non-terminal residue" evidence="7">
    <location>
        <position position="1"/>
    </location>
</feature>
<evidence type="ECO:0000256" key="4">
    <source>
        <dbReference type="ARBA" id="ARBA00022857"/>
    </source>
</evidence>
<proteinExistence type="predicted"/>
<dbReference type="InterPro" id="IPR044152">
    <property type="entry name" value="YqjM-like"/>
</dbReference>
<name>A0ABW3A6Y4_9ACTN</name>
<accession>A0ABW3A6Y4</accession>
<keyword evidence="2" id="KW-0285">Flavoprotein</keyword>
<evidence type="ECO:0000313" key="7">
    <source>
        <dbReference type="EMBL" id="MFD0786504.1"/>
    </source>
</evidence>
<dbReference type="PANTHER" id="PTHR43303">
    <property type="entry name" value="NADPH DEHYDROGENASE C23G7.10C-RELATED"/>
    <property type="match status" value="1"/>
</dbReference>
<dbReference type="EMBL" id="JBHTHM010001395">
    <property type="protein sequence ID" value="MFD0786504.1"/>
    <property type="molecule type" value="Genomic_DNA"/>
</dbReference>
<reference evidence="8" key="1">
    <citation type="journal article" date="2019" name="Int. J. Syst. Evol. Microbiol.">
        <title>The Global Catalogue of Microorganisms (GCM) 10K type strain sequencing project: providing services to taxonomists for standard genome sequencing and annotation.</title>
        <authorList>
            <consortium name="The Broad Institute Genomics Platform"/>
            <consortium name="The Broad Institute Genome Sequencing Center for Infectious Disease"/>
            <person name="Wu L."/>
            <person name="Ma J."/>
        </authorList>
    </citation>
    <scope>NUCLEOTIDE SEQUENCE [LARGE SCALE GENOMIC DNA]</scope>
    <source>
        <strain evidence="8">JCM 32148</strain>
    </source>
</reference>
<evidence type="ECO:0000259" key="6">
    <source>
        <dbReference type="Pfam" id="PF00724"/>
    </source>
</evidence>
<evidence type="ECO:0000256" key="5">
    <source>
        <dbReference type="ARBA" id="ARBA00023002"/>
    </source>
</evidence>
<evidence type="ECO:0000313" key="8">
    <source>
        <dbReference type="Proteomes" id="UP001597053"/>
    </source>
</evidence>
<evidence type="ECO:0000256" key="3">
    <source>
        <dbReference type="ARBA" id="ARBA00022643"/>
    </source>
</evidence>
<comment type="cofactor">
    <cofactor evidence="1">
        <name>FMN</name>
        <dbReference type="ChEBI" id="CHEBI:58210"/>
    </cofactor>
</comment>
<keyword evidence="5" id="KW-0560">Oxidoreductase</keyword>